<keyword evidence="5" id="KW-1185">Reference proteome</keyword>
<dbReference type="InterPro" id="IPR013154">
    <property type="entry name" value="ADH-like_N"/>
</dbReference>
<dbReference type="InterPro" id="IPR011032">
    <property type="entry name" value="GroES-like_sf"/>
</dbReference>
<accession>A0A9P9F2F3</accession>
<dbReference type="GO" id="GO:0016651">
    <property type="term" value="F:oxidoreductase activity, acting on NAD(P)H"/>
    <property type="evidence" value="ECO:0007669"/>
    <property type="project" value="InterPro"/>
</dbReference>
<reference evidence="4" key="1">
    <citation type="journal article" date="2021" name="Nat. Commun.">
        <title>Genetic determinants of endophytism in the Arabidopsis root mycobiome.</title>
        <authorList>
            <person name="Mesny F."/>
            <person name="Miyauchi S."/>
            <person name="Thiergart T."/>
            <person name="Pickel B."/>
            <person name="Atanasova L."/>
            <person name="Karlsson M."/>
            <person name="Huettel B."/>
            <person name="Barry K.W."/>
            <person name="Haridas S."/>
            <person name="Chen C."/>
            <person name="Bauer D."/>
            <person name="Andreopoulos W."/>
            <person name="Pangilinan J."/>
            <person name="LaButti K."/>
            <person name="Riley R."/>
            <person name="Lipzen A."/>
            <person name="Clum A."/>
            <person name="Drula E."/>
            <person name="Henrissat B."/>
            <person name="Kohler A."/>
            <person name="Grigoriev I.V."/>
            <person name="Martin F.M."/>
            <person name="Hacquard S."/>
        </authorList>
    </citation>
    <scope>NUCLEOTIDE SEQUENCE</scope>
    <source>
        <strain evidence="4">MPI-CAGE-AT-0021</strain>
    </source>
</reference>
<evidence type="ECO:0000256" key="1">
    <source>
        <dbReference type="ARBA" id="ARBA00008072"/>
    </source>
</evidence>
<dbReference type="CDD" id="cd08249">
    <property type="entry name" value="enoyl_reductase_like"/>
    <property type="match status" value="1"/>
</dbReference>
<dbReference type="Gene3D" id="3.40.50.720">
    <property type="entry name" value="NAD(P)-binding Rossmann-like Domain"/>
    <property type="match status" value="1"/>
</dbReference>
<dbReference type="PANTHER" id="PTHR45348">
    <property type="entry name" value="HYPOTHETICAL OXIDOREDUCTASE (EUROFUNG)"/>
    <property type="match status" value="1"/>
</dbReference>
<dbReference type="PANTHER" id="PTHR45348:SF2">
    <property type="entry name" value="ZINC-TYPE ALCOHOL DEHYDROGENASE-LIKE PROTEIN C2E1P3.01"/>
    <property type="match status" value="1"/>
</dbReference>
<protein>
    <submittedName>
        <fullName evidence="4">Chaperonin 10-like protein</fullName>
    </submittedName>
</protein>
<dbReference type="InterPro" id="IPR020843">
    <property type="entry name" value="ER"/>
</dbReference>
<evidence type="ECO:0000313" key="5">
    <source>
        <dbReference type="Proteomes" id="UP000717696"/>
    </source>
</evidence>
<evidence type="ECO:0000256" key="2">
    <source>
        <dbReference type="ARBA" id="ARBA00023002"/>
    </source>
</evidence>
<dbReference type="InterPro" id="IPR047122">
    <property type="entry name" value="Trans-enoyl_RdTase-like"/>
</dbReference>
<organism evidence="4 5">
    <name type="scientific">Dactylonectria estremocensis</name>
    <dbReference type="NCBI Taxonomy" id="1079267"/>
    <lineage>
        <taxon>Eukaryota</taxon>
        <taxon>Fungi</taxon>
        <taxon>Dikarya</taxon>
        <taxon>Ascomycota</taxon>
        <taxon>Pezizomycotina</taxon>
        <taxon>Sordariomycetes</taxon>
        <taxon>Hypocreomycetidae</taxon>
        <taxon>Hypocreales</taxon>
        <taxon>Nectriaceae</taxon>
        <taxon>Dactylonectria</taxon>
    </lineage>
</organism>
<dbReference type="Proteomes" id="UP000717696">
    <property type="component" value="Unassembled WGS sequence"/>
</dbReference>
<dbReference type="OrthoDB" id="48317at2759"/>
<feature type="domain" description="Enoyl reductase (ER)" evidence="3">
    <location>
        <begin position="14"/>
        <end position="336"/>
    </location>
</feature>
<comment type="caution">
    <text evidence="4">The sequence shown here is derived from an EMBL/GenBank/DDBJ whole genome shotgun (WGS) entry which is preliminary data.</text>
</comment>
<comment type="similarity">
    <text evidence="1">Belongs to the zinc-containing alcohol dehydrogenase family.</text>
</comment>
<sequence length="352" mass="37223">MSDTMLQYQATQKGGPFVLATVPKPTPDPTDVCIRITAVALNPLDWKMLSRGEMIQDWPATLGLDAAGVVESVGESVTAFYPGDEVFCLCGIGGKTAGFQEIVTVPEHFVAKKPVDRSFEDVAGLPICYLTAAAAILYGLHIPIPHISPTAPGDATPTLRSVLVLGGASAVGSAAIQMLRFALPDATIFATCSPKHTTRLQWLGASHWIHRNEPVAHAVKASVREGVDAIVDCVSAAELDFTIFPALRSDGPRLYSQVFSGRTVDVPENVESTVVFGRQVFGAPGGLNAMKALGKLLDEDKYKLPVPTVVIGKGWDAVGAGLQRFKAGVSGQKLVVTIESPELCAQTMTSQG</sequence>
<proteinExistence type="inferred from homology"/>
<evidence type="ECO:0000259" key="3">
    <source>
        <dbReference type="SMART" id="SM00829"/>
    </source>
</evidence>
<dbReference type="SUPFAM" id="SSF50129">
    <property type="entry name" value="GroES-like"/>
    <property type="match status" value="1"/>
</dbReference>
<dbReference type="SUPFAM" id="SSF51735">
    <property type="entry name" value="NAD(P)-binding Rossmann-fold domains"/>
    <property type="match status" value="1"/>
</dbReference>
<gene>
    <name evidence="4" type="ORF">B0J13DRAFT_661427</name>
</gene>
<dbReference type="AlphaFoldDB" id="A0A9P9F2F3"/>
<dbReference type="Pfam" id="PF08240">
    <property type="entry name" value="ADH_N"/>
    <property type="match status" value="1"/>
</dbReference>
<dbReference type="Gene3D" id="3.90.180.10">
    <property type="entry name" value="Medium-chain alcohol dehydrogenases, catalytic domain"/>
    <property type="match status" value="1"/>
</dbReference>
<dbReference type="InterPro" id="IPR036291">
    <property type="entry name" value="NAD(P)-bd_dom_sf"/>
</dbReference>
<keyword evidence="2" id="KW-0560">Oxidoreductase</keyword>
<dbReference type="SMART" id="SM00829">
    <property type="entry name" value="PKS_ER"/>
    <property type="match status" value="1"/>
</dbReference>
<name>A0A9P9F2F3_9HYPO</name>
<evidence type="ECO:0000313" key="4">
    <source>
        <dbReference type="EMBL" id="KAH7150524.1"/>
    </source>
</evidence>
<dbReference type="EMBL" id="JAGMUU010000006">
    <property type="protein sequence ID" value="KAH7150524.1"/>
    <property type="molecule type" value="Genomic_DNA"/>
</dbReference>